<comment type="caution">
    <text evidence="11">The sequence shown here is derived from an EMBL/GenBank/DDBJ whole genome shotgun (WGS) entry which is preliminary data.</text>
</comment>
<keyword evidence="2" id="KW-0963">Cytoplasm</keyword>
<evidence type="ECO:0000259" key="10">
    <source>
        <dbReference type="PROSITE" id="PS50110"/>
    </source>
</evidence>
<dbReference type="OrthoDB" id="159632at2"/>
<dbReference type="PROSITE" id="PS50110">
    <property type="entry name" value="RESPONSE_REGULATORY"/>
    <property type="match status" value="1"/>
</dbReference>
<keyword evidence="4" id="KW-0902">Two-component regulatory system</keyword>
<dbReference type="Proteomes" id="UP000253314">
    <property type="component" value="Unassembled WGS sequence"/>
</dbReference>
<dbReference type="InterPro" id="IPR018060">
    <property type="entry name" value="HTH_AraC"/>
</dbReference>
<name>A0A366XY86_9BACI</name>
<evidence type="ECO:0000256" key="1">
    <source>
        <dbReference type="ARBA" id="ARBA00004496"/>
    </source>
</evidence>
<dbReference type="Pfam" id="PF12833">
    <property type="entry name" value="HTH_18"/>
    <property type="match status" value="1"/>
</dbReference>
<feature type="modified residue" description="4-aspartylphosphate" evidence="8">
    <location>
        <position position="54"/>
    </location>
</feature>
<dbReference type="SMART" id="SM00448">
    <property type="entry name" value="REC"/>
    <property type="match status" value="1"/>
</dbReference>
<dbReference type="Gene3D" id="3.40.50.2300">
    <property type="match status" value="1"/>
</dbReference>
<evidence type="ECO:0000256" key="6">
    <source>
        <dbReference type="ARBA" id="ARBA00023125"/>
    </source>
</evidence>
<comment type="subcellular location">
    <subcellularLocation>
        <location evidence="1">Cytoplasm</location>
    </subcellularLocation>
</comment>
<dbReference type="SMART" id="SM00342">
    <property type="entry name" value="HTH_ARAC"/>
    <property type="match status" value="1"/>
</dbReference>
<dbReference type="RefSeq" id="WP_113806545.1">
    <property type="nucleotide sequence ID" value="NZ_QOCW01000013.1"/>
</dbReference>
<dbReference type="EMBL" id="QOCW01000013">
    <property type="protein sequence ID" value="RBW69113.1"/>
    <property type="molecule type" value="Genomic_DNA"/>
</dbReference>
<gene>
    <name evidence="11" type="ORF">DS031_13220</name>
</gene>
<keyword evidence="6 11" id="KW-0238">DNA-binding</keyword>
<dbReference type="InterPro" id="IPR001789">
    <property type="entry name" value="Sig_transdc_resp-reg_receiver"/>
</dbReference>
<proteinExistence type="predicted"/>
<evidence type="ECO:0000256" key="8">
    <source>
        <dbReference type="PROSITE-ProRule" id="PRU00169"/>
    </source>
</evidence>
<dbReference type="GO" id="GO:0043565">
    <property type="term" value="F:sequence-specific DNA binding"/>
    <property type="evidence" value="ECO:0007669"/>
    <property type="project" value="InterPro"/>
</dbReference>
<dbReference type="InterPro" id="IPR020449">
    <property type="entry name" value="Tscrpt_reg_AraC-type_HTH"/>
</dbReference>
<dbReference type="PROSITE" id="PS01124">
    <property type="entry name" value="HTH_ARAC_FAMILY_2"/>
    <property type="match status" value="1"/>
</dbReference>
<evidence type="ECO:0000259" key="9">
    <source>
        <dbReference type="PROSITE" id="PS01124"/>
    </source>
</evidence>
<organism evidence="11 12">
    <name type="scientific">Bacillus taeanensis</name>
    <dbReference type="NCBI Taxonomy" id="273032"/>
    <lineage>
        <taxon>Bacteria</taxon>
        <taxon>Bacillati</taxon>
        <taxon>Bacillota</taxon>
        <taxon>Bacilli</taxon>
        <taxon>Bacillales</taxon>
        <taxon>Bacillaceae</taxon>
        <taxon>Bacillus</taxon>
    </lineage>
</organism>
<reference evidence="11 12" key="1">
    <citation type="submission" date="2018-07" db="EMBL/GenBank/DDBJ databases">
        <title>Lottiidibacillus patelloidae gen. nov., sp. nov., isolated from the intestinal tract of a marine limpet and the reclassification of B. taeanensis BH030017T, B. algicola KMM 3737T and B. hwajinpoensis SW-72T as genus Lottiidibacillus.</title>
        <authorList>
            <person name="Liu R."/>
            <person name="Huang Z."/>
        </authorList>
    </citation>
    <scope>NUCLEOTIDE SEQUENCE [LARGE SCALE GENOMIC DNA]</scope>
    <source>
        <strain evidence="11 12">BH030017</strain>
    </source>
</reference>
<protein>
    <submittedName>
        <fullName evidence="11">DNA-binding response regulator</fullName>
    </submittedName>
</protein>
<dbReference type="SUPFAM" id="SSF46689">
    <property type="entry name" value="Homeodomain-like"/>
    <property type="match status" value="2"/>
</dbReference>
<dbReference type="PROSITE" id="PS00041">
    <property type="entry name" value="HTH_ARAC_FAMILY_1"/>
    <property type="match status" value="1"/>
</dbReference>
<evidence type="ECO:0000313" key="11">
    <source>
        <dbReference type="EMBL" id="RBW69113.1"/>
    </source>
</evidence>
<dbReference type="GO" id="GO:0005737">
    <property type="term" value="C:cytoplasm"/>
    <property type="evidence" value="ECO:0007669"/>
    <property type="project" value="UniProtKB-SubCell"/>
</dbReference>
<evidence type="ECO:0000256" key="4">
    <source>
        <dbReference type="ARBA" id="ARBA00023012"/>
    </source>
</evidence>
<evidence type="ECO:0000256" key="5">
    <source>
        <dbReference type="ARBA" id="ARBA00023015"/>
    </source>
</evidence>
<dbReference type="AlphaFoldDB" id="A0A366XY86"/>
<feature type="domain" description="HTH araC/xylS-type" evidence="9">
    <location>
        <begin position="428"/>
        <end position="526"/>
    </location>
</feature>
<evidence type="ECO:0000256" key="2">
    <source>
        <dbReference type="ARBA" id="ARBA00022490"/>
    </source>
</evidence>
<dbReference type="Pfam" id="PF00072">
    <property type="entry name" value="Response_reg"/>
    <property type="match status" value="1"/>
</dbReference>
<keyword evidence="12" id="KW-1185">Reference proteome</keyword>
<dbReference type="InterPro" id="IPR011006">
    <property type="entry name" value="CheY-like_superfamily"/>
</dbReference>
<dbReference type="SUPFAM" id="SSF52172">
    <property type="entry name" value="CheY-like"/>
    <property type="match status" value="1"/>
</dbReference>
<evidence type="ECO:0000256" key="7">
    <source>
        <dbReference type="ARBA" id="ARBA00023163"/>
    </source>
</evidence>
<dbReference type="PANTHER" id="PTHR42713">
    <property type="entry name" value="HISTIDINE KINASE-RELATED"/>
    <property type="match status" value="1"/>
</dbReference>
<keyword evidence="7" id="KW-0804">Transcription</keyword>
<dbReference type="GO" id="GO:0000160">
    <property type="term" value="P:phosphorelay signal transduction system"/>
    <property type="evidence" value="ECO:0007669"/>
    <property type="project" value="UniProtKB-KW"/>
</dbReference>
<dbReference type="InterPro" id="IPR018062">
    <property type="entry name" value="HTH_AraC-typ_CS"/>
</dbReference>
<dbReference type="Gene3D" id="1.10.10.60">
    <property type="entry name" value="Homeodomain-like"/>
    <property type="match status" value="2"/>
</dbReference>
<dbReference type="CDD" id="cd17536">
    <property type="entry name" value="REC_YesN-like"/>
    <property type="match status" value="1"/>
</dbReference>
<keyword evidence="5" id="KW-0805">Transcription regulation</keyword>
<dbReference type="GO" id="GO:0003700">
    <property type="term" value="F:DNA-binding transcription factor activity"/>
    <property type="evidence" value="ECO:0007669"/>
    <property type="project" value="InterPro"/>
</dbReference>
<feature type="domain" description="Response regulatory" evidence="10">
    <location>
        <begin position="2"/>
        <end position="119"/>
    </location>
</feature>
<dbReference type="InterPro" id="IPR051552">
    <property type="entry name" value="HptR"/>
</dbReference>
<sequence length="529" mass="62952">MKAIIVDDEKHVREGLLLLGDFESYGIETIYEAENGDQAIELILQHRPEFIFTDMRMPKKDGIELLKWIQEADLHSKTIVISGYDDFQYMRSALFYGSFDYILKPIDPDVLHQTLEKAVKEWKKQDLERQSLLEQNIVINEVKPLYWNHFFSKLLQQSTISSSEIAKIEKEFHVNLCNEQCTIALIPMKVIINKQFQGDVDLAFFTVLNICNEMLKTSQTGFAFRNMNNEFELIIILWKHKNINQLIEEIFSSIYQCLKVKCMIAVGQKHPANGELVPAYQSAVHVLLKHNLLENKKLNKIYTKQDLTLHPLTHLLDYSQEIKLAVQSASIEQVDQTLQKIYQPFKNQHYLSLEQLKVWENEIELLKNHWLKEYEISDQPSLYRGFDYWLDNGDFSFEKFEEEKQKEFHDLIKTLYDTEYRKEKNSMQQIEEYLHNHYQKDIKLQEIADQFFLSREYISRKFKQEFNENISDYIIKIRIEKAKTLLKNPHLKIYEIANQIGYQDDKYFSKVFKKMVGFTPNEYRKKVDN</sequence>
<keyword evidence="3 8" id="KW-0597">Phosphoprotein</keyword>
<evidence type="ECO:0000256" key="3">
    <source>
        <dbReference type="ARBA" id="ARBA00022553"/>
    </source>
</evidence>
<dbReference type="PANTHER" id="PTHR42713:SF3">
    <property type="entry name" value="TRANSCRIPTIONAL REGULATORY PROTEIN HPTR"/>
    <property type="match status" value="1"/>
</dbReference>
<dbReference type="InterPro" id="IPR009057">
    <property type="entry name" value="Homeodomain-like_sf"/>
</dbReference>
<dbReference type="PRINTS" id="PR00032">
    <property type="entry name" value="HTHARAC"/>
</dbReference>
<evidence type="ECO:0000313" key="12">
    <source>
        <dbReference type="Proteomes" id="UP000253314"/>
    </source>
</evidence>
<accession>A0A366XY86</accession>